<dbReference type="STRING" id="307972.A0A2G8KSN8"/>
<keyword evidence="3" id="KW-1185">Reference proteome</keyword>
<dbReference type="GO" id="GO:0080008">
    <property type="term" value="C:Cul4-RING E3 ubiquitin ligase complex"/>
    <property type="evidence" value="ECO:0007669"/>
    <property type="project" value="TreeGrafter"/>
</dbReference>
<reference evidence="2 3" key="1">
    <citation type="journal article" date="2017" name="PLoS Biol.">
        <title>The sea cucumber genome provides insights into morphological evolution and visceral regeneration.</title>
        <authorList>
            <person name="Zhang X."/>
            <person name="Sun L."/>
            <person name="Yuan J."/>
            <person name="Sun Y."/>
            <person name="Gao Y."/>
            <person name="Zhang L."/>
            <person name="Li S."/>
            <person name="Dai H."/>
            <person name="Hamel J.F."/>
            <person name="Liu C."/>
            <person name="Yu Y."/>
            <person name="Liu S."/>
            <person name="Lin W."/>
            <person name="Guo K."/>
            <person name="Jin S."/>
            <person name="Xu P."/>
            <person name="Storey K.B."/>
            <person name="Huan P."/>
            <person name="Zhang T."/>
            <person name="Zhou Y."/>
            <person name="Zhang J."/>
            <person name="Lin C."/>
            <person name="Li X."/>
            <person name="Xing L."/>
            <person name="Huo D."/>
            <person name="Sun M."/>
            <person name="Wang L."/>
            <person name="Mercier A."/>
            <person name="Li F."/>
            <person name="Yang H."/>
            <person name="Xiang J."/>
        </authorList>
    </citation>
    <scope>NUCLEOTIDE SEQUENCE [LARGE SCALE GENOMIC DNA]</scope>
    <source>
        <strain evidence="2">Shaxun</strain>
        <tissue evidence="2">Muscle</tissue>
    </source>
</reference>
<gene>
    <name evidence="2" type="ORF">BSL78_12167</name>
</gene>
<dbReference type="InterPro" id="IPR051191">
    <property type="entry name" value="DCAF12"/>
</dbReference>
<comment type="caution">
    <text evidence="2">The sequence shown here is derived from an EMBL/GenBank/DDBJ whole genome shotgun (WGS) entry which is preliminary data.</text>
</comment>
<dbReference type="EMBL" id="MRZV01000397">
    <property type="protein sequence ID" value="PIK50950.1"/>
    <property type="molecule type" value="Genomic_DNA"/>
</dbReference>
<dbReference type="OrthoDB" id="2325716at2759"/>
<dbReference type="Proteomes" id="UP000230750">
    <property type="component" value="Unassembled WGS sequence"/>
</dbReference>
<name>A0A2G8KSN8_STIJA</name>
<evidence type="ECO:0000313" key="2">
    <source>
        <dbReference type="EMBL" id="PIK50950.1"/>
    </source>
</evidence>
<keyword evidence="1" id="KW-0677">Repeat</keyword>
<dbReference type="PANTHER" id="PTHR19860">
    <property type="entry name" value="DDB1- AND CUL4-ASSOCIATED FACTOR 12-RELATED"/>
    <property type="match status" value="1"/>
</dbReference>
<accession>A0A2G8KSN8</accession>
<protein>
    <submittedName>
        <fullName evidence="2">Putative telomerase protein component 1</fullName>
    </submittedName>
</protein>
<dbReference type="AlphaFoldDB" id="A0A2G8KSN8"/>
<sequence length="258" mass="30089">MGCGASRSCQYEVMQQWDSAEKTIEVHKLKQKPVIKRSGWKTVRVFVSSTFRDFHAERELLVKEVFPDLRAWCAKRRLHLVDCDLRWGVPKDTTTENTLRTCLGELDRCYADNHAFSFEHDKDLEEFKQTEPERCGWIPGLSEVPRGLVKDYRWIFGLSVTEMEIMHGAYRKDNPNSLFAIRDESFLETLPESYKKDFVDINPIASEKTKMLKEMLHSRFPDERVFKYSCKFAGIDADTGKVDLDGLQDQFSKEVSIR</sequence>
<evidence type="ECO:0000313" key="3">
    <source>
        <dbReference type="Proteomes" id="UP000230750"/>
    </source>
</evidence>
<organism evidence="2 3">
    <name type="scientific">Stichopus japonicus</name>
    <name type="common">Sea cucumber</name>
    <dbReference type="NCBI Taxonomy" id="307972"/>
    <lineage>
        <taxon>Eukaryota</taxon>
        <taxon>Metazoa</taxon>
        <taxon>Echinodermata</taxon>
        <taxon>Eleutherozoa</taxon>
        <taxon>Echinozoa</taxon>
        <taxon>Holothuroidea</taxon>
        <taxon>Aspidochirotacea</taxon>
        <taxon>Aspidochirotida</taxon>
        <taxon>Stichopodidae</taxon>
        <taxon>Apostichopus</taxon>
    </lineage>
</organism>
<dbReference type="PANTHER" id="PTHR19860:SF14">
    <property type="entry name" value="DUF4062 DOMAIN-CONTAINING PROTEIN"/>
    <property type="match status" value="1"/>
</dbReference>
<proteinExistence type="predicted"/>
<evidence type="ECO:0000256" key="1">
    <source>
        <dbReference type="ARBA" id="ARBA00022737"/>
    </source>
</evidence>